<evidence type="ECO:0000313" key="5">
    <source>
        <dbReference type="Proteomes" id="UP001156389"/>
    </source>
</evidence>
<feature type="region of interest" description="Disordered" evidence="3">
    <location>
        <begin position="156"/>
        <end position="179"/>
    </location>
</feature>
<evidence type="ECO:0000256" key="3">
    <source>
        <dbReference type="SAM" id="MobiDB-lite"/>
    </source>
</evidence>
<name>A0ABT2JWY6_9ACTN</name>
<keyword evidence="5" id="KW-1185">Reference proteome</keyword>
<proteinExistence type="predicted"/>
<evidence type="ECO:0000313" key="4">
    <source>
        <dbReference type="EMBL" id="MCT2592407.1"/>
    </source>
</evidence>
<dbReference type="PANTHER" id="PTHR37042:SF4">
    <property type="entry name" value="OUTER MEMBRANE PROTEIN RV1973"/>
    <property type="match status" value="1"/>
</dbReference>
<organism evidence="4 5">
    <name type="scientific">Streptomyces gossypii</name>
    <dbReference type="NCBI Taxonomy" id="2883101"/>
    <lineage>
        <taxon>Bacteria</taxon>
        <taxon>Bacillati</taxon>
        <taxon>Actinomycetota</taxon>
        <taxon>Actinomycetes</taxon>
        <taxon>Kitasatosporales</taxon>
        <taxon>Streptomycetaceae</taxon>
        <taxon>Streptomyces</taxon>
    </lineage>
</organism>
<comment type="caution">
    <text evidence="4">The sequence shown here is derived from an EMBL/GenBank/DDBJ whole genome shotgun (WGS) entry which is preliminary data.</text>
</comment>
<comment type="subcellular location">
    <subcellularLocation>
        <location evidence="1">Membrane</location>
    </subcellularLocation>
</comment>
<dbReference type="RefSeq" id="WP_260219730.1">
    <property type="nucleotide sequence ID" value="NZ_JAJAGO010000010.1"/>
</dbReference>
<accession>A0ABT2JWY6</accession>
<keyword evidence="2" id="KW-0472">Membrane</keyword>
<reference evidence="4 5" key="1">
    <citation type="submission" date="2021-10" db="EMBL/GenBank/DDBJ databases">
        <title>Streptomyces gossypii sp. nov., isolated from soil collected from cotton field.</title>
        <authorList>
            <person name="Ge X."/>
            <person name="Chen X."/>
            <person name="Liu W."/>
        </authorList>
    </citation>
    <scope>NUCLEOTIDE SEQUENCE [LARGE SCALE GENOMIC DNA]</scope>
    <source>
        <strain evidence="4 5">N2-109</strain>
    </source>
</reference>
<evidence type="ECO:0000256" key="1">
    <source>
        <dbReference type="ARBA" id="ARBA00004370"/>
    </source>
</evidence>
<dbReference type="PANTHER" id="PTHR37042">
    <property type="entry name" value="OUTER MEMBRANE PROTEIN RV1973"/>
    <property type="match status" value="1"/>
</dbReference>
<evidence type="ECO:0000256" key="2">
    <source>
        <dbReference type="ARBA" id="ARBA00023136"/>
    </source>
</evidence>
<dbReference type="Proteomes" id="UP001156389">
    <property type="component" value="Unassembled WGS sequence"/>
</dbReference>
<dbReference type="EMBL" id="JAJAGO010000010">
    <property type="protein sequence ID" value="MCT2592407.1"/>
    <property type="molecule type" value="Genomic_DNA"/>
</dbReference>
<sequence>MARVKRINPLLAVALTLAVLTAGFAAWSGWTWYAAADDESLAFAKTRDEVLAAGEQGVQNLNTLDHRELRRGMETWEKSTTGDLRDQLREGRPEFEKQVRNARTVTKAKVLSGAVTELDERAGRARVMVALRITVDAPKEKAVTKESRMLGALTRTDDGWKLSDLGQAPVGDTGPSAGE</sequence>
<protein>
    <recommendedName>
        <fullName evidence="6">SnoaL-like domain-containing protein</fullName>
    </recommendedName>
</protein>
<gene>
    <name evidence="4" type="ORF">LHJ74_21285</name>
</gene>
<evidence type="ECO:0008006" key="6">
    <source>
        <dbReference type="Google" id="ProtNLM"/>
    </source>
</evidence>